<dbReference type="KEGG" id="bpt:Bpet4014"/>
<dbReference type="EMBL" id="AM902716">
    <property type="protein sequence ID" value="CAP44362.1"/>
    <property type="molecule type" value="Genomic_DNA"/>
</dbReference>
<evidence type="ECO:0000313" key="2">
    <source>
        <dbReference type="EMBL" id="CAP44362.1"/>
    </source>
</evidence>
<evidence type="ECO:0000313" key="3">
    <source>
        <dbReference type="Proteomes" id="UP000001225"/>
    </source>
</evidence>
<dbReference type="STRING" id="94624.Bpet4014"/>
<name>A9I709_BORPD</name>
<dbReference type="eggNOG" id="COG0251">
    <property type="taxonomic scope" value="Bacteria"/>
</dbReference>
<dbReference type="SUPFAM" id="SSF55298">
    <property type="entry name" value="YjgF-like"/>
    <property type="match status" value="1"/>
</dbReference>
<reference evidence="2 3" key="1">
    <citation type="journal article" date="2008" name="BMC Genomics">
        <title>The missing link: Bordetella petrii is endowed with both the metabolic versatility of environmental bacteria and virulence traits of pathogenic Bordetellae.</title>
        <authorList>
            <person name="Gross R."/>
            <person name="Guzman C.A."/>
            <person name="Sebaihia M."/>
            <person name="Martins Dos Santos V.A."/>
            <person name="Pieper D.H."/>
            <person name="Koebnik R."/>
            <person name="Lechner M."/>
            <person name="Bartels D."/>
            <person name="Buhrmester J."/>
            <person name="Choudhuri J.V."/>
            <person name="Ebensen T."/>
            <person name="Gaigalat L."/>
            <person name="Herrmann S."/>
            <person name="Khachane A.N."/>
            <person name="Larisch C."/>
            <person name="Link S."/>
            <person name="Linke B."/>
            <person name="Meyer F."/>
            <person name="Mormann S."/>
            <person name="Nakunst D."/>
            <person name="Rueckert C."/>
            <person name="Schneiker-Bekel S."/>
            <person name="Schulze K."/>
            <person name="Vorhoelter F.J."/>
            <person name="Yevsa T."/>
            <person name="Engle J.T."/>
            <person name="Goldman W.E."/>
            <person name="Puehler A."/>
            <person name="Goebel U.B."/>
            <person name="Goesmann A."/>
            <person name="Bloecker H."/>
            <person name="Kaiser O."/>
            <person name="Martinez-Arias R."/>
        </authorList>
    </citation>
    <scope>NUCLEOTIDE SEQUENCE [LARGE SCALE GENOMIC DNA]</scope>
    <source>
        <strain evidence="3">ATCC BAA-461 / DSM 12804 / CCUG 43448 / CIP 107267 / Se-1111R</strain>
    </source>
</reference>
<dbReference type="CDD" id="cd00448">
    <property type="entry name" value="YjgF_YER057c_UK114_family"/>
    <property type="match status" value="1"/>
</dbReference>
<dbReference type="InterPro" id="IPR006175">
    <property type="entry name" value="YjgF/YER057c/UK114"/>
</dbReference>
<dbReference type="Proteomes" id="UP000001225">
    <property type="component" value="Chromosome"/>
</dbReference>
<dbReference type="GO" id="GO:0019239">
    <property type="term" value="F:deaminase activity"/>
    <property type="evidence" value="ECO:0007669"/>
    <property type="project" value="TreeGrafter"/>
</dbReference>
<accession>A9I709</accession>
<gene>
    <name evidence="2" type="ordered locus">Bpet4014</name>
</gene>
<keyword evidence="3" id="KW-1185">Reference proteome</keyword>
<dbReference type="PANTHER" id="PTHR11803">
    <property type="entry name" value="2-IMINOBUTANOATE/2-IMINOPROPANOATE DEAMINASE RIDA"/>
    <property type="match status" value="1"/>
</dbReference>
<dbReference type="PANTHER" id="PTHR11803:SF58">
    <property type="entry name" value="PROTEIN HMF1-RELATED"/>
    <property type="match status" value="1"/>
</dbReference>
<protein>
    <submittedName>
        <fullName evidence="2">Endoribonuclease</fullName>
    </submittedName>
</protein>
<dbReference type="AlphaFoldDB" id="A9I709"/>
<dbReference type="Pfam" id="PF01042">
    <property type="entry name" value="Ribonuc_L-PSP"/>
    <property type="match status" value="1"/>
</dbReference>
<organism evidence="2 3">
    <name type="scientific">Bordetella petrii (strain ATCC BAA-461 / DSM 12804 / CCUG 43448 / CIP 107267 / Se-1111R)</name>
    <dbReference type="NCBI Taxonomy" id="340100"/>
    <lineage>
        <taxon>Bacteria</taxon>
        <taxon>Pseudomonadati</taxon>
        <taxon>Pseudomonadota</taxon>
        <taxon>Betaproteobacteria</taxon>
        <taxon>Burkholderiales</taxon>
        <taxon>Alcaligenaceae</taxon>
        <taxon>Bordetella</taxon>
    </lineage>
</organism>
<sequence length="138" mass="14072">MPPTMTATPSPRYLSPAGLPAPGGHYSHACVANGMVYVSGQLPIGPDGAPMSGASFPAQARQALDNLAAALAEAGSGIGQLVQVRVYIDSVDNWPAFNAVYAEWAGAARPARAVVPTGPLHYGLKVEVEAVALAAPPR</sequence>
<proteinExistence type="inferred from homology"/>
<evidence type="ECO:0000256" key="1">
    <source>
        <dbReference type="ARBA" id="ARBA00010552"/>
    </source>
</evidence>
<dbReference type="Gene3D" id="3.30.1330.40">
    <property type="entry name" value="RutC-like"/>
    <property type="match status" value="1"/>
</dbReference>
<comment type="similarity">
    <text evidence="1">Belongs to the RutC family.</text>
</comment>
<dbReference type="InterPro" id="IPR035959">
    <property type="entry name" value="RutC-like_sf"/>
</dbReference>
<dbReference type="GO" id="GO:0005829">
    <property type="term" value="C:cytosol"/>
    <property type="evidence" value="ECO:0007669"/>
    <property type="project" value="TreeGrafter"/>
</dbReference>